<name>A0A645ASQ9_9ZZZZ</name>
<comment type="caution">
    <text evidence="1">The sequence shown here is derived from an EMBL/GenBank/DDBJ whole genome shotgun (WGS) entry which is preliminary data.</text>
</comment>
<reference evidence="1" key="1">
    <citation type="submission" date="2019-08" db="EMBL/GenBank/DDBJ databases">
        <authorList>
            <person name="Kucharzyk K."/>
            <person name="Murdoch R.W."/>
            <person name="Higgins S."/>
            <person name="Loffler F."/>
        </authorList>
    </citation>
    <scope>NUCLEOTIDE SEQUENCE</scope>
</reference>
<evidence type="ECO:0000313" key="1">
    <source>
        <dbReference type="EMBL" id="MPM56302.1"/>
    </source>
</evidence>
<sequence length="154" mass="18318">MAQEMDKLADVLLFAAEEGRRILRIGDVLVLDFDRDLQRIGYARHVRRNLRRFLAVVRTHRIAEDDLLRPRKESLVGHIRFGGHRFRGRRVQIFLFIIQRTAEPLAVLFGQKRFIFFLGRQMVLGHPHQEDHLRRLEARPLDAREDDLIDARRH</sequence>
<protein>
    <submittedName>
        <fullName evidence="1">Uncharacterized protein</fullName>
    </submittedName>
</protein>
<gene>
    <name evidence="1" type="ORF">SDC9_103104</name>
</gene>
<dbReference type="EMBL" id="VSSQ01015690">
    <property type="protein sequence ID" value="MPM56302.1"/>
    <property type="molecule type" value="Genomic_DNA"/>
</dbReference>
<organism evidence="1">
    <name type="scientific">bioreactor metagenome</name>
    <dbReference type="NCBI Taxonomy" id="1076179"/>
    <lineage>
        <taxon>unclassified sequences</taxon>
        <taxon>metagenomes</taxon>
        <taxon>ecological metagenomes</taxon>
    </lineage>
</organism>
<accession>A0A645ASQ9</accession>
<proteinExistence type="predicted"/>
<dbReference type="AlphaFoldDB" id="A0A645ASQ9"/>